<evidence type="ECO:0000256" key="4">
    <source>
        <dbReference type="ARBA" id="ARBA00022989"/>
    </source>
</evidence>
<feature type="transmembrane region" description="Helical" evidence="6">
    <location>
        <begin position="437"/>
        <end position="456"/>
    </location>
</feature>
<dbReference type="Gene3D" id="3.60.15.10">
    <property type="entry name" value="Ribonuclease Z/Hydroxyacylglutathione hydrolase-like"/>
    <property type="match status" value="1"/>
</dbReference>
<gene>
    <name evidence="8" type="ORF">B0G85_0481</name>
</gene>
<feature type="transmembrane region" description="Helical" evidence="6">
    <location>
        <begin position="463"/>
        <end position="484"/>
    </location>
</feature>
<dbReference type="PANTHER" id="PTHR30619:SF1">
    <property type="entry name" value="RECOMBINATION PROTEIN 2"/>
    <property type="match status" value="1"/>
</dbReference>
<feature type="transmembrane region" description="Helical" evidence="6">
    <location>
        <begin position="286"/>
        <end position="308"/>
    </location>
</feature>
<evidence type="ECO:0000256" key="1">
    <source>
        <dbReference type="ARBA" id="ARBA00004651"/>
    </source>
</evidence>
<dbReference type="Pfam" id="PF00753">
    <property type="entry name" value="Lactamase_B"/>
    <property type="match status" value="1"/>
</dbReference>
<evidence type="ECO:0000256" key="3">
    <source>
        <dbReference type="ARBA" id="ARBA00022692"/>
    </source>
</evidence>
<dbReference type="NCBIfam" id="TIGR00361">
    <property type="entry name" value="ComEC_Rec2"/>
    <property type="match status" value="1"/>
</dbReference>
<feature type="transmembrane region" description="Helical" evidence="6">
    <location>
        <begin position="405"/>
        <end position="425"/>
    </location>
</feature>
<dbReference type="InterPro" id="IPR036866">
    <property type="entry name" value="RibonucZ/Hydroxyglut_hydro"/>
</dbReference>
<dbReference type="EMBL" id="PGTX01000001">
    <property type="protein sequence ID" value="PJI83090.1"/>
    <property type="molecule type" value="Genomic_DNA"/>
</dbReference>
<keyword evidence="4 6" id="KW-1133">Transmembrane helix</keyword>
<dbReference type="GO" id="GO:0030420">
    <property type="term" value="P:establishment of competence for transformation"/>
    <property type="evidence" value="ECO:0007669"/>
    <property type="project" value="InterPro"/>
</dbReference>
<keyword evidence="3 6" id="KW-0812">Transmembrane</keyword>
<protein>
    <submittedName>
        <fullName evidence="8">Competence protein ComEC</fullName>
    </submittedName>
</protein>
<dbReference type="Pfam" id="PF13567">
    <property type="entry name" value="DUF4131"/>
    <property type="match status" value="1"/>
</dbReference>
<evidence type="ECO:0000256" key="5">
    <source>
        <dbReference type="ARBA" id="ARBA00023136"/>
    </source>
</evidence>
<dbReference type="PANTHER" id="PTHR30619">
    <property type="entry name" value="DNA INTERNALIZATION/COMPETENCE PROTEIN COMEC/REC2"/>
    <property type="match status" value="1"/>
</dbReference>
<dbReference type="RefSeq" id="WP_232725901.1">
    <property type="nucleotide sequence ID" value="NZ_CBCSBW010000001.1"/>
</dbReference>
<dbReference type="InterPro" id="IPR001279">
    <property type="entry name" value="Metallo-B-lactamas"/>
</dbReference>
<dbReference type="InterPro" id="IPR004477">
    <property type="entry name" value="ComEC_N"/>
</dbReference>
<sequence length="825" mass="92074">MRIYITAFIAGGSLLLFLSAVPDGWPALCGCIALICVTTLLFSKLIKIKKVIGIILFVTLGFAWNAQYAQNRLNNILSIELEGKDLNIEGRVNALPQSSVLGAKFSFEVDRAALGREVVASFPRQIYLSWQPAWRNPQDIPELIPGQRWSFKVKIKRPYGSLNPYTFDFERWAFHQDFGASGSVRSGDLTMAKDIGFTEFSLAMEYQRWRLRQKIKRLLPKDARYSGVISALVMGDQNAIEQDDWRVFNATGIGHLISISGLHVTMLAGFGAMVAAFLWRRRTLPLLIPVGKVAAAVGFLTAFVYAWLAGFQIPAQRTMYMVGVVAFALWTGRNPRSFDIWWWALAFVLLIDPMAPYTPGFWLSFGAVAAILYAMQDSDGLLGLPTGRELELNWCHRMTQAIREACRVQAVVTIALLPLTLYWFYQVSIVSPLANAIAIPVVSYIVTPLAIAGALLPDIIGKWLLMPAHMTMEYLAIMLAWMAHWKWAVAWSTQPAWWAMMLSAIGIVIAIRPGAIQGSMNSRGAGIALCLSLGIQPADNLNLARGDFRATVFDIGQGTAVLIETKTKRLLYDTGPIQGKDNAGQRIILPYLRGRGIDHIDRMVISHSDSDHIGGAASVLKDITFDSMMGSLPSTNPLLANLKDKNITAIPCRFGQQWSWDGVDFHIWHPNKDAVFEDQHPRKPNEVSCVLEVRNQTSSLWLTGDVEKQGEAEITERLTQAALNGLRDKRVIFMAPHHGSKTSSSQALLMALSPDVAFAQNGYRNRYGHPHPTVIARYQSMNIPFYQTPATGAQTWQFPSKSNPKQMELQLWRQDSKRLWHREAS</sequence>
<dbReference type="GO" id="GO:0005886">
    <property type="term" value="C:plasma membrane"/>
    <property type="evidence" value="ECO:0007669"/>
    <property type="project" value="UniProtKB-SubCell"/>
</dbReference>
<evidence type="ECO:0000313" key="8">
    <source>
        <dbReference type="EMBL" id="PJI83090.1"/>
    </source>
</evidence>
<evidence type="ECO:0000313" key="9">
    <source>
        <dbReference type="Proteomes" id="UP000229366"/>
    </source>
</evidence>
<comment type="subcellular location">
    <subcellularLocation>
        <location evidence="1">Cell membrane</location>
        <topology evidence="1">Multi-pass membrane protein</topology>
    </subcellularLocation>
</comment>
<keyword evidence="5 6" id="KW-0472">Membrane</keyword>
<dbReference type="InterPro" id="IPR052159">
    <property type="entry name" value="Competence_DNA_uptake"/>
</dbReference>
<dbReference type="InterPro" id="IPR004797">
    <property type="entry name" value="Competence_ComEC/Rec2"/>
</dbReference>
<accession>A0A2M8VZ01</accession>
<reference evidence="8 9" key="1">
    <citation type="submission" date="2017-11" db="EMBL/GenBank/DDBJ databases">
        <title>Genomic Encyclopedia of Type Strains, Phase III (KMG-III): the genomes of soil and plant-associated and newly described type strains.</title>
        <authorList>
            <person name="Whitman W."/>
        </authorList>
    </citation>
    <scope>NUCLEOTIDE SEQUENCE [LARGE SCALE GENOMIC DNA]</scope>
    <source>
        <strain evidence="8 9">UB-Domo-W1</strain>
    </source>
</reference>
<feature type="transmembrane region" description="Helical" evidence="6">
    <location>
        <begin position="338"/>
        <end position="355"/>
    </location>
</feature>
<feature type="transmembrane region" description="Helical" evidence="6">
    <location>
        <begin position="24"/>
        <end position="42"/>
    </location>
</feature>
<dbReference type="NCBIfam" id="TIGR00360">
    <property type="entry name" value="ComEC_N-term"/>
    <property type="match status" value="1"/>
</dbReference>
<dbReference type="SMART" id="SM00849">
    <property type="entry name" value="Lactamase_B"/>
    <property type="match status" value="1"/>
</dbReference>
<evidence type="ECO:0000256" key="6">
    <source>
        <dbReference type="SAM" id="Phobius"/>
    </source>
</evidence>
<comment type="caution">
    <text evidence="8">The sequence shown here is derived from an EMBL/GenBank/DDBJ whole genome shotgun (WGS) entry which is preliminary data.</text>
</comment>
<organism evidence="8 9">
    <name type="scientific">Polynucleobacter brandtiae</name>
    <dbReference type="NCBI Taxonomy" id="1938816"/>
    <lineage>
        <taxon>Bacteria</taxon>
        <taxon>Pseudomonadati</taxon>
        <taxon>Pseudomonadota</taxon>
        <taxon>Betaproteobacteria</taxon>
        <taxon>Burkholderiales</taxon>
        <taxon>Burkholderiaceae</taxon>
        <taxon>Polynucleobacter</taxon>
    </lineage>
</organism>
<dbReference type="Proteomes" id="UP000229366">
    <property type="component" value="Unassembled WGS sequence"/>
</dbReference>
<dbReference type="InterPro" id="IPR025405">
    <property type="entry name" value="DUF4131"/>
</dbReference>
<dbReference type="SUPFAM" id="SSF56281">
    <property type="entry name" value="Metallo-hydrolase/oxidoreductase"/>
    <property type="match status" value="1"/>
</dbReference>
<dbReference type="InterPro" id="IPR035681">
    <property type="entry name" value="ComA-like_MBL"/>
</dbReference>
<feature type="transmembrane region" description="Helical" evidence="6">
    <location>
        <begin position="51"/>
        <end position="69"/>
    </location>
</feature>
<feature type="transmembrane region" description="Helical" evidence="6">
    <location>
        <begin position="496"/>
        <end position="515"/>
    </location>
</feature>
<feature type="domain" description="Metallo-beta-lactamase" evidence="7">
    <location>
        <begin position="557"/>
        <end position="763"/>
    </location>
</feature>
<evidence type="ECO:0000259" key="7">
    <source>
        <dbReference type="SMART" id="SM00849"/>
    </source>
</evidence>
<proteinExistence type="predicted"/>
<evidence type="ECO:0000256" key="2">
    <source>
        <dbReference type="ARBA" id="ARBA00022475"/>
    </source>
</evidence>
<keyword evidence="9" id="KW-1185">Reference proteome</keyword>
<dbReference type="Pfam" id="PF03772">
    <property type="entry name" value="Competence"/>
    <property type="match status" value="1"/>
</dbReference>
<keyword evidence="2" id="KW-1003">Cell membrane</keyword>
<name>A0A2M8VZ01_9BURK</name>
<feature type="transmembrane region" description="Helical" evidence="6">
    <location>
        <begin position="256"/>
        <end position="279"/>
    </location>
</feature>
<dbReference type="AlphaFoldDB" id="A0A2M8VZ01"/>
<dbReference type="CDD" id="cd07731">
    <property type="entry name" value="ComA-like_MBL-fold"/>
    <property type="match status" value="1"/>
</dbReference>